<reference evidence="1 2" key="1">
    <citation type="submission" date="2019-03" db="EMBL/GenBank/DDBJ databases">
        <title>Genomic Encyclopedia of Type Strains, Phase IV (KMG-IV): sequencing the most valuable type-strain genomes for metagenomic binning, comparative biology and taxonomic classification.</title>
        <authorList>
            <person name="Goeker M."/>
        </authorList>
    </citation>
    <scope>NUCLEOTIDE SEQUENCE [LARGE SCALE GENOMIC DNA]</scope>
    <source>
        <strain evidence="1 2">DSM 100433</strain>
    </source>
</reference>
<dbReference type="RefSeq" id="WP_132085231.1">
    <property type="nucleotide sequence ID" value="NZ_SLUK01000014.1"/>
</dbReference>
<proteinExistence type="predicted"/>
<protein>
    <recommendedName>
        <fullName evidence="3">DUF4367 domain-containing protein</fullName>
    </recommendedName>
</protein>
<organism evidence="1 2">
    <name type="scientific">Harryflintia acetispora</name>
    <dbReference type="NCBI Taxonomy" id="1849041"/>
    <lineage>
        <taxon>Bacteria</taxon>
        <taxon>Bacillati</taxon>
        <taxon>Bacillota</taxon>
        <taxon>Clostridia</taxon>
        <taxon>Eubacteriales</taxon>
        <taxon>Oscillospiraceae</taxon>
        <taxon>Harryflintia</taxon>
    </lineage>
</organism>
<dbReference type="Proteomes" id="UP000294682">
    <property type="component" value="Unassembled WGS sequence"/>
</dbReference>
<evidence type="ECO:0000313" key="1">
    <source>
        <dbReference type="EMBL" id="TCL41332.1"/>
    </source>
</evidence>
<dbReference type="EMBL" id="SLUK01000014">
    <property type="protein sequence ID" value="TCL41332.1"/>
    <property type="molecule type" value="Genomic_DNA"/>
</dbReference>
<sequence>MKRNLYDLCNLIETDLSGYEGEALGELEIQKRKEALRRRAGVSGRRGRRLGTAAACVAAVCLLSQTAFARELAGRVLAMVGLGNSRVVQTREPGEDEPLPEEMRGRLFDQNGRELMTYGEVLRAAGMLYNGEGERIVSFDGEQALTKEEYEEQERIEEENTFTVTDPRLLSDYTTFPVLLPASLPEDIRFSHAKFVRSRDSGERLRWTNLYFVNGKGEEVLLLQEREDSPEMAYVSATDGTVEEITVAGHSAALVNGNEIDFERDGTLLSLIAKAPLTREELIAVAESIQ</sequence>
<accession>A0A9X8UH09</accession>
<dbReference type="AlphaFoldDB" id="A0A9X8UH09"/>
<comment type="caution">
    <text evidence="1">The sequence shown here is derived from an EMBL/GenBank/DDBJ whole genome shotgun (WGS) entry which is preliminary data.</text>
</comment>
<evidence type="ECO:0000313" key="2">
    <source>
        <dbReference type="Proteomes" id="UP000294682"/>
    </source>
</evidence>
<gene>
    <name evidence="1" type="ORF">EDD78_11437</name>
</gene>
<evidence type="ECO:0008006" key="3">
    <source>
        <dbReference type="Google" id="ProtNLM"/>
    </source>
</evidence>
<keyword evidence="2" id="KW-1185">Reference proteome</keyword>
<name>A0A9X8UH09_9FIRM</name>